<sequence length="216" mass="23372">MMEAVCLEGLTDLGGSDSFAVTGNLIIQIVCNKKEQSKSWLRLGGGSATGLPSSAQPVPNPGTGPPGPEYHEYGSYPTEAQAASTTTWASPSITSCASITLLFGYHPGPDPMYWRYGSPGLVHLVLIGTHLLHQVTDIHMNINKKMHQYPPQQAAGLGGLQPQNGTYIPRQPHFFPQPSSQQIYGATTELSKLHTNASSFCNETFHNIQLIINRLM</sequence>
<reference evidence="2" key="1">
    <citation type="submission" date="2021-09" db="EMBL/GenBank/DDBJ databases">
        <authorList>
            <person name="Martin H S."/>
        </authorList>
    </citation>
    <scope>NUCLEOTIDE SEQUENCE</scope>
</reference>
<evidence type="ECO:0000256" key="1">
    <source>
        <dbReference type="SAM" id="MobiDB-lite"/>
    </source>
</evidence>
<dbReference type="AlphaFoldDB" id="A0A8J2QV10"/>
<feature type="compositionally biased region" description="Pro residues" evidence="1">
    <location>
        <begin position="58"/>
        <end position="68"/>
    </location>
</feature>
<evidence type="ECO:0000313" key="3">
    <source>
        <dbReference type="Proteomes" id="UP000789524"/>
    </source>
</evidence>
<evidence type="ECO:0000313" key="2">
    <source>
        <dbReference type="EMBL" id="CAG9566968.1"/>
    </source>
</evidence>
<protein>
    <submittedName>
        <fullName evidence="2">(African queen) hypothetical protein</fullName>
    </submittedName>
</protein>
<dbReference type="Proteomes" id="UP000789524">
    <property type="component" value="Unassembled WGS sequence"/>
</dbReference>
<accession>A0A8J2QV10</accession>
<dbReference type="OrthoDB" id="7482126at2759"/>
<name>A0A8J2QV10_9NEOP</name>
<proteinExistence type="predicted"/>
<keyword evidence="3" id="KW-1185">Reference proteome</keyword>
<dbReference type="EMBL" id="CAKASE010000057">
    <property type="protein sequence ID" value="CAG9566968.1"/>
    <property type="molecule type" value="Genomic_DNA"/>
</dbReference>
<gene>
    <name evidence="2" type="ORF">DCHRY22_LOCUS7529</name>
</gene>
<organism evidence="2 3">
    <name type="scientific">Danaus chrysippus</name>
    <name type="common">African queen</name>
    <dbReference type="NCBI Taxonomy" id="151541"/>
    <lineage>
        <taxon>Eukaryota</taxon>
        <taxon>Metazoa</taxon>
        <taxon>Ecdysozoa</taxon>
        <taxon>Arthropoda</taxon>
        <taxon>Hexapoda</taxon>
        <taxon>Insecta</taxon>
        <taxon>Pterygota</taxon>
        <taxon>Neoptera</taxon>
        <taxon>Endopterygota</taxon>
        <taxon>Lepidoptera</taxon>
        <taxon>Glossata</taxon>
        <taxon>Ditrysia</taxon>
        <taxon>Papilionoidea</taxon>
        <taxon>Nymphalidae</taxon>
        <taxon>Danainae</taxon>
        <taxon>Danaini</taxon>
        <taxon>Danaina</taxon>
        <taxon>Danaus</taxon>
        <taxon>Anosia</taxon>
    </lineage>
</organism>
<comment type="caution">
    <text evidence="2">The sequence shown here is derived from an EMBL/GenBank/DDBJ whole genome shotgun (WGS) entry which is preliminary data.</text>
</comment>
<feature type="region of interest" description="Disordered" evidence="1">
    <location>
        <begin position="49"/>
        <end position="70"/>
    </location>
</feature>